<dbReference type="EMBL" id="BAAATJ010000009">
    <property type="protein sequence ID" value="GAA2397857.1"/>
    <property type="molecule type" value="Genomic_DNA"/>
</dbReference>
<reference evidence="1 2" key="1">
    <citation type="journal article" date="2019" name="Int. J. Syst. Evol. Microbiol.">
        <title>The Global Catalogue of Microorganisms (GCM) 10K type strain sequencing project: providing services to taxonomists for standard genome sequencing and annotation.</title>
        <authorList>
            <consortium name="The Broad Institute Genomics Platform"/>
            <consortium name="The Broad Institute Genome Sequencing Center for Infectious Disease"/>
            <person name="Wu L."/>
            <person name="Ma J."/>
        </authorList>
    </citation>
    <scope>NUCLEOTIDE SEQUENCE [LARGE SCALE GENOMIC DNA]</scope>
    <source>
        <strain evidence="1 2">JCM 6921</strain>
    </source>
</reference>
<sequence length="83" mass="9456">MLQTLLALITRGRGRHRKAHTPRTAVPSVLLDPMTRGARIVRHRSAQPSPRYVLEAEQVALVRPYFLAFEEQARQGRVEERAA</sequence>
<keyword evidence="2" id="KW-1185">Reference proteome</keyword>
<accession>A0ABN3I8T3</accession>
<evidence type="ECO:0000313" key="2">
    <source>
        <dbReference type="Proteomes" id="UP001500058"/>
    </source>
</evidence>
<organism evidence="1 2">
    <name type="scientific">Streptomyces glaucosporus</name>
    <dbReference type="NCBI Taxonomy" id="284044"/>
    <lineage>
        <taxon>Bacteria</taxon>
        <taxon>Bacillati</taxon>
        <taxon>Actinomycetota</taxon>
        <taxon>Actinomycetes</taxon>
        <taxon>Kitasatosporales</taxon>
        <taxon>Streptomycetaceae</taxon>
        <taxon>Streptomyces</taxon>
    </lineage>
</organism>
<evidence type="ECO:0000313" key="1">
    <source>
        <dbReference type="EMBL" id="GAA2397857.1"/>
    </source>
</evidence>
<comment type="caution">
    <text evidence="1">The sequence shown here is derived from an EMBL/GenBank/DDBJ whole genome shotgun (WGS) entry which is preliminary data.</text>
</comment>
<dbReference type="Proteomes" id="UP001500058">
    <property type="component" value="Unassembled WGS sequence"/>
</dbReference>
<name>A0ABN3I8T3_9ACTN</name>
<proteinExistence type="predicted"/>
<dbReference type="RefSeq" id="WP_344631020.1">
    <property type="nucleotide sequence ID" value="NZ_BAAATJ010000009.1"/>
</dbReference>
<protein>
    <submittedName>
        <fullName evidence="1">Uncharacterized protein</fullName>
    </submittedName>
</protein>
<gene>
    <name evidence="1" type="ORF">GCM10010420_24920</name>
</gene>